<feature type="transmembrane region" description="Helical" evidence="1">
    <location>
        <begin position="88"/>
        <end position="107"/>
    </location>
</feature>
<feature type="transmembrane region" description="Helical" evidence="1">
    <location>
        <begin position="149"/>
        <end position="170"/>
    </location>
</feature>
<keyword evidence="1" id="KW-0812">Transmembrane</keyword>
<organism evidence="2 3">
    <name type="scientific">Alicyclobacillus hesperidum</name>
    <dbReference type="NCBI Taxonomy" id="89784"/>
    <lineage>
        <taxon>Bacteria</taxon>
        <taxon>Bacillati</taxon>
        <taxon>Bacillota</taxon>
        <taxon>Bacilli</taxon>
        <taxon>Bacillales</taxon>
        <taxon>Alicyclobacillaceae</taxon>
        <taxon>Alicyclobacillus</taxon>
    </lineage>
</organism>
<feature type="transmembrane region" description="Helical" evidence="1">
    <location>
        <begin position="7"/>
        <end position="29"/>
    </location>
</feature>
<proteinExistence type="predicted"/>
<sequence length="213" mass="23743">MLRRRYLGDAAIGIALAYALYMLFSSLIADPQDVSFLSHKVGIARHVNHPIWIMMLHIHIVAAVIAIVSGMLNWTLTGERRQPSVHRMVGYLYIASVLGVDGTSGYLAPFATGGELPTVAFNTLNVYWLIVTVLAYIRIRQGDVARHRAWMLRSYVFCDTNVLNRAFTYLGGHVGHLPYATAYTIAVCLSIVVNVAAVECWLFAQRRAHRQVA</sequence>
<feature type="transmembrane region" description="Helical" evidence="1">
    <location>
        <begin position="49"/>
        <end position="76"/>
    </location>
</feature>
<dbReference type="AlphaFoldDB" id="A0A1H2TTT0"/>
<dbReference type="InterPro" id="IPR018750">
    <property type="entry name" value="DUF2306_membrane"/>
</dbReference>
<keyword evidence="1" id="KW-0472">Membrane</keyword>
<evidence type="ECO:0000256" key="1">
    <source>
        <dbReference type="SAM" id="Phobius"/>
    </source>
</evidence>
<reference evidence="3" key="1">
    <citation type="submission" date="2016-10" db="EMBL/GenBank/DDBJ databases">
        <authorList>
            <person name="Varghese N."/>
        </authorList>
    </citation>
    <scope>NUCLEOTIDE SEQUENCE [LARGE SCALE GENOMIC DNA]</scope>
    <source>
        <strain evidence="3">DSM 12489</strain>
    </source>
</reference>
<dbReference type="STRING" id="89784.SAMN04489725_106130"/>
<keyword evidence="1" id="KW-1133">Transmembrane helix</keyword>
<gene>
    <name evidence="2" type="ORF">SAMN04489725_106130</name>
</gene>
<dbReference type="Pfam" id="PF10067">
    <property type="entry name" value="DUF2306"/>
    <property type="match status" value="1"/>
</dbReference>
<feature type="transmembrane region" description="Helical" evidence="1">
    <location>
        <begin position="182"/>
        <end position="204"/>
    </location>
</feature>
<dbReference type="EMBL" id="FNOJ01000006">
    <property type="protein sequence ID" value="SDW47270.1"/>
    <property type="molecule type" value="Genomic_DNA"/>
</dbReference>
<protein>
    <submittedName>
        <fullName evidence="2">Predicted membrane protein</fullName>
    </submittedName>
</protein>
<name>A0A1H2TTT0_9BACL</name>
<accession>A0A1H2TTT0</accession>
<dbReference type="RefSeq" id="WP_074692793.1">
    <property type="nucleotide sequence ID" value="NZ_FNOJ01000006.1"/>
</dbReference>
<evidence type="ECO:0000313" key="2">
    <source>
        <dbReference type="EMBL" id="SDW47270.1"/>
    </source>
</evidence>
<keyword evidence="3" id="KW-1185">Reference proteome</keyword>
<dbReference type="Proteomes" id="UP000182589">
    <property type="component" value="Unassembled WGS sequence"/>
</dbReference>
<evidence type="ECO:0000313" key="3">
    <source>
        <dbReference type="Proteomes" id="UP000182589"/>
    </source>
</evidence>
<feature type="transmembrane region" description="Helical" evidence="1">
    <location>
        <begin position="119"/>
        <end position="137"/>
    </location>
</feature>